<gene>
    <name evidence="2" type="ORF">PMG71_13940</name>
</gene>
<reference evidence="2 3" key="1">
    <citation type="submission" date="2023-01" db="EMBL/GenBank/DDBJ databases">
        <title>Novel diversity within Roseofilum (Cyanobacteria; Desertifilaceae) from marine benthic mats with descriptions of four novel species.</title>
        <authorList>
            <person name="Wang Y."/>
            <person name="Berthold D.E."/>
            <person name="Hu J."/>
            <person name="Lefler F.W."/>
            <person name="Laughinghouse H.D. IV."/>
        </authorList>
    </citation>
    <scope>NUCLEOTIDE SEQUENCE [LARGE SCALE GENOMIC DNA]</scope>
    <source>
        <strain evidence="2 3">BLCC-M154</strain>
    </source>
</reference>
<comment type="caution">
    <text evidence="2">The sequence shown here is derived from an EMBL/GenBank/DDBJ whole genome shotgun (WGS) entry which is preliminary data.</text>
</comment>
<evidence type="ECO:0000313" key="3">
    <source>
        <dbReference type="Proteomes" id="UP001235303"/>
    </source>
</evidence>
<dbReference type="InterPro" id="IPR049250">
    <property type="entry name" value="DUF6883"/>
</dbReference>
<keyword evidence="3" id="KW-1185">Reference proteome</keyword>
<dbReference type="EMBL" id="JAQOSP010000091">
    <property type="protein sequence ID" value="MDJ1170531.1"/>
    <property type="molecule type" value="Genomic_DNA"/>
</dbReference>
<dbReference type="Pfam" id="PF21814">
    <property type="entry name" value="DUF6883"/>
    <property type="match status" value="1"/>
</dbReference>
<accession>A0ABT7AUG8</accession>
<dbReference type="Proteomes" id="UP001235303">
    <property type="component" value="Unassembled WGS sequence"/>
</dbReference>
<name>A0ABT7AUG8_9CYAN</name>
<feature type="domain" description="DUF6883" evidence="1">
    <location>
        <begin position="38"/>
        <end position="150"/>
    </location>
</feature>
<evidence type="ECO:0000259" key="1">
    <source>
        <dbReference type="Pfam" id="PF21814"/>
    </source>
</evidence>
<proteinExistence type="predicted"/>
<sequence length="153" mass="17771">MSDSARIWPPLTWIFSLSLKYSRSMPTHERQTPRPTVKLKELVVEIVIDPRKLTHYALDPENPKGKNKALMFAQHLGYTKDNYQALLDQIYQKVLNAEAIAQSQDQYGTRYQIDLEIQGIEPEQLETVRTGWLIPENGQYARLTTLFIKKRSP</sequence>
<organism evidence="2 3">
    <name type="scientific">Roseofilum acuticapitatum BLCC-M154</name>
    <dbReference type="NCBI Taxonomy" id="3022444"/>
    <lineage>
        <taxon>Bacteria</taxon>
        <taxon>Bacillati</taxon>
        <taxon>Cyanobacteriota</taxon>
        <taxon>Cyanophyceae</taxon>
        <taxon>Desertifilales</taxon>
        <taxon>Desertifilaceae</taxon>
        <taxon>Roseofilum</taxon>
        <taxon>Roseofilum acuticapitatum</taxon>
    </lineage>
</organism>
<evidence type="ECO:0000313" key="2">
    <source>
        <dbReference type="EMBL" id="MDJ1170531.1"/>
    </source>
</evidence>
<protein>
    <recommendedName>
        <fullName evidence="1">DUF6883 domain-containing protein</fullName>
    </recommendedName>
</protein>